<dbReference type="EMBL" id="HBFK01016256">
    <property type="protein sequence ID" value="CAD8743525.1"/>
    <property type="molecule type" value="Transcribed_RNA"/>
</dbReference>
<name>A0A7S0TUP4_HEMAN</name>
<feature type="signal peptide" evidence="1">
    <location>
        <begin position="1"/>
        <end position="21"/>
    </location>
</feature>
<keyword evidence="1" id="KW-0732">Signal</keyword>
<reference evidence="2" key="1">
    <citation type="submission" date="2021-01" db="EMBL/GenBank/DDBJ databases">
        <authorList>
            <person name="Corre E."/>
            <person name="Pelletier E."/>
            <person name="Niang G."/>
            <person name="Scheremetjew M."/>
            <person name="Finn R."/>
            <person name="Kale V."/>
            <person name="Holt S."/>
            <person name="Cochrane G."/>
            <person name="Meng A."/>
            <person name="Brown T."/>
            <person name="Cohen L."/>
        </authorList>
    </citation>
    <scope>NUCLEOTIDE SEQUENCE</scope>
    <source>
        <strain evidence="2">CCMP441</strain>
    </source>
</reference>
<accession>A0A7S0TUP4</accession>
<dbReference type="AlphaFoldDB" id="A0A7S0TUP4"/>
<feature type="chain" id="PRO_5031404870" description="STI1 domain-containing protein" evidence="1">
    <location>
        <begin position="22"/>
        <end position="155"/>
    </location>
</feature>
<protein>
    <recommendedName>
        <fullName evidence="3">STI1 domain-containing protein</fullName>
    </recommendedName>
</protein>
<evidence type="ECO:0008006" key="3">
    <source>
        <dbReference type="Google" id="ProtNLM"/>
    </source>
</evidence>
<sequence length="155" mass="16728">MRTSRALLLFALGLLAVTVSAKDAKTCSTGVEEEADGASLDGAHNARLGFQFMKEAQKNPEMMADVMKDMQDPETMAEVQKMMEDPSFQAEVARYKEMMMKDPKVRAQLESMKNNPEMLQQMGEKMMAQMGAGGMGGMGGMGAGKAGGFGGRRMA</sequence>
<gene>
    <name evidence="2" type="ORF">HAND1043_LOCUS10020</name>
</gene>
<evidence type="ECO:0000256" key="1">
    <source>
        <dbReference type="SAM" id="SignalP"/>
    </source>
</evidence>
<evidence type="ECO:0000313" key="2">
    <source>
        <dbReference type="EMBL" id="CAD8743525.1"/>
    </source>
</evidence>
<proteinExistence type="predicted"/>
<organism evidence="2">
    <name type="scientific">Hemiselmis andersenii</name>
    <name type="common">Cryptophyte alga</name>
    <dbReference type="NCBI Taxonomy" id="464988"/>
    <lineage>
        <taxon>Eukaryota</taxon>
        <taxon>Cryptophyceae</taxon>
        <taxon>Cryptomonadales</taxon>
        <taxon>Hemiselmidaceae</taxon>
        <taxon>Hemiselmis</taxon>
    </lineage>
</organism>